<dbReference type="AlphaFoldDB" id="A0A7Z8E1Z1"/>
<feature type="domain" description="Smr" evidence="9">
    <location>
        <begin position="85"/>
        <end position="160"/>
    </location>
</feature>
<evidence type="ECO:0000256" key="8">
    <source>
        <dbReference type="ARBA" id="ARBA00023125"/>
    </source>
</evidence>
<accession>A0A7Z8E1Z1</accession>
<sequence length="160" mass="18243">EAKSIKQHVQKKKYDTIHAGDEVKFLSYGQKGEVLELVGNEEAVVQMGIIKMKLPIEDLEKTKKKKEKPTKMVTRQNRQTIKTELDLRGYRYEEALNELDQYLDQAVLSNYEQVYIIHGKGTGALQKGVQQHLKKHKSVRQFRGGMPSEGGFGVTVAELK</sequence>
<evidence type="ECO:0000256" key="7">
    <source>
        <dbReference type="ARBA" id="ARBA00022884"/>
    </source>
</evidence>
<dbReference type="PANTHER" id="PTHR35562:SF2">
    <property type="entry name" value="DNA ENDONUCLEASE SMRA-RELATED"/>
    <property type="match status" value="1"/>
</dbReference>
<dbReference type="Gene3D" id="3.30.1370.110">
    <property type="match status" value="1"/>
</dbReference>
<dbReference type="SUPFAM" id="SSF160443">
    <property type="entry name" value="SMR domain-like"/>
    <property type="match status" value="1"/>
</dbReference>
<evidence type="ECO:0000256" key="4">
    <source>
        <dbReference type="ARBA" id="ARBA00022759"/>
    </source>
</evidence>
<keyword evidence="8" id="KW-0238">DNA-binding</keyword>
<dbReference type="GO" id="GO:0016787">
    <property type="term" value="F:hydrolase activity"/>
    <property type="evidence" value="ECO:0007669"/>
    <property type="project" value="UniProtKB-KW"/>
</dbReference>
<protein>
    <submittedName>
        <fullName evidence="10">Endonuclease MutS2</fullName>
    </submittedName>
</protein>
<keyword evidence="4 10" id="KW-0255">Endonuclease</keyword>
<evidence type="ECO:0000256" key="2">
    <source>
        <dbReference type="ARBA" id="ARBA00022730"/>
    </source>
</evidence>
<gene>
    <name evidence="10" type="ORF">EQ811_13335</name>
</gene>
<keyword evidence="5" id="KW-0378">Hydrolase</keyword>
<keyword evidence="3" id="KW-0547">Nucleotide-binding</keyword>
<dbReference type="InterPro" id="IPR002625">
    <property type="entry name" value="Smr_dom"/>
</dbReference>
<evidence type="ECO:0000256" key="3">
    <source>
        <dbReference type="ARBA" id="ARBA00022741"/>
    </source>
</evidence>
<evidence type="ECO:0000259" key="9">
    <source>
        <dbReference type="PROSITE" id="PS50828"/>
    </source>
</evidence>
<evidence type="ECO:0000313" key="10">
    <source>
        <dbReference type="EMBL" id="TBW74072.1"/>
    </source>
</evidence>
<dbReference type="Pfam" id="PF01713">
    <property type="entry name" value="Smr"/>
    <property type="match status" value="1"/>
</dbReference>
<evidence type="ECO:0000256" key="5">
    <source>
        <dbReference type="ARBA" id="ARBA00022801"/>
    </source>
</evidence>
<dbReference type="InterPro" id="IPR036063">
    <property type="entry name" value="Smr_dom_sf"/>
</dbReference>
<dbReference type="GO" id="GO:0004519">
    <property type="term" value="F:endonuclease activity"/>
    <property type="evidence" value="ECO:0007669"/>
    <property type="project" value="UniProtKB-KW"/>
</dbReference>
<evidence type="ECO:0000256" key="1">
    <source>
        <dbReference type="ARBA" id="ARBA00022722"/>
    </source>
</evidence>
<reference evidence="10 11" key="1">
    <citation type="journal article" date="2019" name="Sci. Transl. Med.">
        <title>Quorum sensing between bacterial species on the skin protects against epidermal injury in atopic dermatitis.</title>
        <authorList>
            <person name="Williams M.R."/>
        </authorList>
    </citation>
    <scope>NUCLEOTIDE SEQUENCE [LARGE SCALE GENOMIC DNA]</scope>
    <source>
        <strain evidence="10 11">H8</strain>
    </source>
</reference>
<keyword evidence="6" id="KW-0067">ATP-binding</keyword>
<dbReference type="RefSeq" id="WP_196211609.1">
    <property type="nucleotide sequence ID" value="NZ_SCHC01000173.1"/>
</dbReference>
<dbReference type="InterPro" id="IPR046893">
    <property type="entry name" value="MSSS"/>
</dbReference>
<dbReference type="GO" id="GO:0019843">
    <property type="term" value="F:rRNA binding"/>
    <property type="evidence" value="ECO:0007669"/>
    <property type="project" value="UniProtKB-KW"/>
</dbReference>
<dbReference type="FunFam" id="3.30.1370.110:FF:000004">
    <property type="entry name" value="Endonuclease MutS2"/>
    <property type="match status" value="1"/>
</dbReference>
<dbReference type="Proteomes" id="UP000291949">
    <property type="component" value="Unassembled WGS sequence"/>
</dbReference>
<name>A0A7Z8E1Z1_STACP</name>
<keyword evidence="2" id="KW-0699">rRNA-binding</keyword>
<dbReference type="Pfam" id="PF20297">
    <property type="entry name" value="MSSS"/>
    <property type="match status" value="1"/>
</dbReference>
<dbReference type="GO" id="GO:0003677">
    <property type="term" value="F:DNA binding"/>
    <property type="evidence" value="ECO:0007669"/>
    <property type="project" value="UniProtKB-KW"/>
</dbReference>
<evidence type="ECO:0000256" key="6">
    <source>
        <dbReference type="ARBA" id="ARBA00022840"/>
    </source>
</evidence>
<dbReference type="EMBL" id="SCHC01000173">
    <property type="protein sequence ID" value="TBW74072.1"/>
    <property type="molecule type" value="Genomic_DNA"/>
</dbReference>
<keyword evidence="1" id="KW-0540">Nuclease</keyword>
<dbReference type="SMART" id="SM00463">
    <property type="entry name" value="SMR"/>
    <property type="match status" value="1"/>
</dbReference>
<keyword evidence="7" id="KW-0694">RNA-binding</keyword>
<proteinExistence type="predicted"/>
<dbReference type="GO" id="GO:0005524">
    <property type="term" value="F:ATP binding"/>
    <property type="evidence" value="ECO:0007669"/>
    <property type="project" value="UniProtKB-KW"/>
</dbReference>
<dbReference type="PROSITE" id="PS50828">
    <property type="entry name" value="SMR"/>
    <property type="match status" value="1"/>
</dbReference>
<comment type="caution">
    <text evidence="10">The sequence shown here is derived from an EMBL/GenBank/DDBJ whole genome shotgun (WGS) entry which is preliminary data.</text>
</comment>
<organism evidence="10 11">
    <name type="scientific">Staphylococcus capitis</name>
    <dbReference type="NCBI Taxonomy" id="29388"/>
    <lineage>
        <taxon>Bacteria</taxon>
        <taxon>Bacillati</taxon>
        <taxon>Bacillota</taxon>
        <taxon>Bacilli</taxon>
        <taxon>Bacillales</taxon>
        <taxon>Staphylococcaceae</taxon>
        <taxon>Staphylococcus</taxon>
    </lineage>
</organism>
<dbReference type="PANTHER" id="PTHR35562">
    <property type="entry name" value="DNA ENDONUCLEASE SMRA-RELATED"/>
    <property type="match status" value="1"/>
</dbReference>
<feature type="non-terminal residue" evidence="10">
    <location>
        <position position="1"/>
    </location>
</feature>
<evidence type="ECO:0000313" key="11">
    <source>
        <dbReference type="Proteomes" id="UP000291949"/>
    </source>
</evidence>